<dbReference type="InterPro" id="IPR051448">
    <property type="entry name" value="CdaR-like_regulators"/>
</dbReference>
<dbReference type="PANTHER" id="PTHR33744">
    <property type="entry name" value="CARBOHYDRATE DIACID REGULATOR"/>
    <property type="match status" value="1"/>
</dbReference>
<feature type="domain" description="PucR-like N-terminal" evidence="2">
    <location>
        <begin position="11"/>
        <end position="173"/>
    </location>
</feature>
<dbReference type="Pfam" id="PF25906">
    <property type="entry name" value="PucR-like_N"/>
    <property type="match status" value="1"/>
</dbReference>
<evidence type="ECO:0008006" key="5">
    <source>
        <dbReference type="Google" id="ProtNLM"/>
    </source>
</evidence>
<accession>A0A9W6KZE8</accession>
<protein>
    <recommendedName>
        <fullName evidence="5">PucR C-terminal helix-turn-helix domain-containing protein</fullName>
    </recommendedName>
</protein>
<evidence type="ECO:0000259" key="1">
    <source>
        <dbReference type="Pfam" id="PF13556"/>
    </source>
</evidence>
<dbReference type="InterPro" id="IPR042070">
    <property type="entry name" value="PucR_C-HTH_sf"/>
</dbReference>
<sequence>MTAGAPTPPPQPLVSEIVIRLPSVLTEVAEQLAADHPGYARFVDSEFANVLAGAFLERLFCVAAQGHHARPGFVTEAERALFVTIGRAHHQQHQDVDALLAAYRIGASVVWRHVADVALLHRLPSAQFAGLASAVFAAVEELSAAGREGYLDARSEQQPSIRRHRHELLGLLLAEAPGAWALRAVAARADWPVPERDEQLLDALRARLLGPVLDLPDPSAGRLLETLGSWLLHMGNGRAVADDLHVHPQTVRYRLGRLRELLDLDIPSRRAAMLLALGWPATEEPAAPGDGGDRS</sequence>
<evidence type="ECO:0000313" key="3">
    <source>
        <dbReference type="EMBL" id="GLL09381.1"/>
    </source>
</evidence>
<proteinExistence type="predicted"/>
<evidence type="ECO:0000259" key="2">
    <source>
        <dbReference type="Pfam" id="PF25906"/>
    </source>
</evidence>
<reference evidence="3" key="1">
    <citation type="journal article" date="2014" name="Int. J. Syst. Evol. Microbiol.">
        <title>Complete genome sequence of Corynebacterium casei LMG S-19264T (=DSM 44701T), isolated from a smear-ripened cheese.</title>
        <authorList>
            <consortium name="US DOE Joint Genome Institute (JGI-PGF)"/>
            <person name="Walter F."/>
            <person name="Albersmeier A."/>
            <person name="Kalinowski J."/>
            <person name="Ruckert C."/>
        </authorList>
    </citation>
    <scope>NUCLEOTIDE SEQUENCE</scope>
    <source>
        <strain evidence="3">VKM Ac-1069</strain>
    </source>
</reference>
<feature type="domain" description="PucR C-terminal helix-turn-helix" evidence="1">
    <location>
        <begin position="223"/>
        <end position="277"/>
    </location>
</feature>
<dbReference type="InterPro" id="IPR058663">
    <property type="entry name" value="PucR-like_N"/>
</dbReference>
<dbReference type="Pfam" id="PF13556">
    <property type="entry name" value="HTH_30"/>
    <property type="match status" value="1"/>
</dbReference>
<gene>
    <name evidence="3" type="ORF">GCM10017577_05210</name>
</gene>
<dbReference type="Proteomes" id="UP001143463">
    <property type="component" value="Unassembled WGS sequence"/>
</dbReference>
<evidence type="ECO:0000313" key="4">
    <source>
        <dbReference type="Proteomes" id="UP001143463"/>
    </source>
</evidence>
<organism evidence="3 4">
    <name type="scientific">Pseudonocardia halophobica</name>
    <dbReference type="NCBI Taxonomy" id="29401"/>
    <lineage>
        <taxon>Bacteria</taxon>
        <taxon>Bacillati</taxon>
        <taxon>Actinomycetota</taxon>
        <taxon>Actinomycetes</taxon>
        <taxon>Pseudonocardiales</taxon>
        <taxon>Pseudonocardiaceae</taxon>
        <taxon>Pseudonocardia</taxon>
    </lineage>
</organism>
<reference evidence="3" key="2">
    <citation type="submission" date="2023-01" db="EMBL/GenBank/DDBJ databases">
        <authorList>
            <person name="Sun Q."/>
            <person name="Evtushenko L."/>
        </authorList>
    </citation>
    <scope>NUCLEOTIDE SEQUENCE</scope>
    <source>
        <strain evidence="3">VKM Ac-1069</strain>
    </source>
</reference>
<comment type="caution">
    <text evidence="3">The sequence shown here is derived from an EMBL/GenBank/DDBJ whole genome shotgun (WGS) entry which is preliminary data.</text>
</comment>
<name>A0A9W6KZE8_9PSEU</name>
<dbReference type="AlphaFoldDB" id="A0A9W6KZE8"/>
<dbReference type="EMBL" id="BSFQ01000002">
    <property type="protein sequence ID" value="GLL09381.1"/>
    <property type="molecule type" value="Genomic_DNA"/>
</dbReference>
<keyword evidence="4" id="KW-1185">Reference proteome</keyword>
<dbReference type="Gene3D" id="1.10.10.2840">
    <property type="entry name" value="PucR C-terminal helix-turn-helix domain"/>
    <property type="match status" value="1"/>
</dbReference>
<dbReference type="InterPro" id="IPR025736">
    <property type="entry name" value="PucR_C-HTH_dom"/>
</dbReference>